<protein>
    <recommendedName>
        <fullName evidence="10">Potassium channel domain-containing protein</fullName>
    </recommendedName>
</protein>
<evidence type="ECO:0000256" key="4">
    <source>
        <dbReference type="ARBA" id="ARBA00022989"/>
    </source>
</evidence>
<evidence type="ECO:0000256" key="8">
    <source>
        <dbReference type="SAM" id="MobiDB-lite"/>
    </source>
</evidence>
<evidence type="ECO:0000256" key="5">
    <source>
        <dbReference type="ARBA" id="ARBA00023065"/>
    </source>
</evidence>
<dbReference type="OrthoDB" id="297496at2759"/>
<dbReference type="Pfam" id="PF07885">
    <property type="entry name" value="Ion_trans_2"/>
    <property type="match status" value="1"/>
</dbReference>
<evidence type="ECO:0000256" key="7">
    <source>
        <dbReference type="ARBA" id="ARBA00023303"/>
    </source>
</evidence>
<keyword evidence="6 9" id="KW-0472">Membrane</keyword>
<dbReference type="InterPro" id="IPR013099">
    <property type="entry name" value="K_chnl_dom"/>
</dbReference>
<feature type="transmembrane region" description="Helical" evidence="9">
    <location>
        <begin position="59"/>
        <end position="80"/>
    </location>
</feature>
<reference evidence="11" key="1">
    <citation type="submission" date="2020-11" db="EMBL/GenBank/DDBJ databases">
        <authorList>
            <person name="Tran Van P."/>
        </authorList>
    </citation>
    <scope>NUCLEOTIDE SEQUENCE</scope>
</reference>
<feature type="region of interest" description="Disordered" evidence="8">
    <location>
        <begin position="312"/>
        <end position="354"/>
    </location>
</feature>
<dbReference type="PANTHER" id="PTHR11003">
    <property type="entry name" value="POTASSIUM CHANNEL, SUBFAMILY K"/>
    <property type="match status" value="1"/>
</dbReference>
<dbReference type="PANTHER" id="PTHR11003:SF335">
    <property type="entry name" value="POTASSIUM CHANNEL DOMAIN-CONTAINING PROTEIN"/>
    <property type="match status" value="1"/>
</dbReference>
<dbReference type="InterPro" id="IPR003280">
    <property type="entry name" value="2pore_dom_K_chnl"/>
</dbReference>
<dbReference type="GO" id="GO:0015271">
    <property type="term" value="F:outward rectifier potassium channel activity"/>
    <property type="evidence" value="ECO:0007669"/>
    <property type="project" value="TreeGrafter"/>
</dbReference>
<feature type="non-terminal residue" evidence="11">
    <location>
        <position position="1"/>
    </location>
</feature>
<comment type="subcellular location">
    <subcellularLocation>
        <location evidence="1">Membrane</location>
        <topology evidence="1">Multi-pass membrane protein</topology>
    </subcellularLocation>
</comment>
<dbReference type="Proteomes" id="UP000759131">
    <property type="component" value="Unassembled WGS sequence"/>
</dbReference>
<evidence type="ECO:0000313" key="12">
    <source>
        <dbReference type="Proteomes" id="UP000759131"/>
    </source>
</evidence>
<dbReference type="EMBL" id="OC862405">
    <property type="protein sequence ID" value="CAD7630195.1"/>
    <property type="molecule type" value="Genomic_DNA"/>
</dbReference>
<feature type="transmembrane region" description="Helical" evidence="9">
    <location>
        <begin position="202"/>
        <end position="226"/>
    </location>
</feature>
<name>A0A7R9KVG9_9ACAR</name>
<keyword evidence="3 9" id="KW-0812">Transmembrane</keyword>
<evidence type="ECO:0000313" key="11">
    <source>
        <dbReference type="EMBL" id="CAD7630195.1"/>
    </source>
</evidence>
<evidence type="ECO:0000256" key="9">
    <source>
        <dbReference type="SAM" id="Phobius"/>
    </source>
</evidence>
<organism evidence="11">
    <name type="scientific">Medioppia subpectinata</name>
    <dbReference type="NCBI Taxonomy" id="1979941"/>
    <lineage>
        <taxon>Eukaryota</taxon>
        <taxon>Metazoa</taxon>
        <taxon>Ecdysozoa</taxon>
        <taxon>Arthropoda</taxon>
        <taxon>Chelicerata</taxon>
        <taxon>Arachnida</taxon>
        <taxon>Acari</taxon>
        <taxon>Acariformes</taxon>
        <taxon>Sarcoptiformes</taxon>
        <taxon>Oribatida</taxon>
        <taxon>Brachypylina</taxon>
        <taxon>Oppioidea</taxon>
        <taxon>Oppiidae</taxon>
        <taxon>Medioppia</taxon>
    </lineage>
</organism>
<dbReference type="SUPFAM" id="SSF81324">
    <property type="entry name" value="Voltage-gated potassium channels"/>
    <property type="match status" value="1"/>
</dbReference>
<evidence type="ECO:0000256" key="2">
    <source>
        <dbReference type="ARBA" id="ARBA00022448"/>
    </source>
</evidence>
<dbReference type="Gene3D" id="1.10.287.70">
    <property type="match status" value="1"/>
</dbReference>
<evidence type="ECO:0000256" key="3">
    <source>
        <dbReference type="ARBA" id="ARBA00022692"/>
    </source>
</evidence>
<keyword evidence="4 9" id="KW-1133">Transmembrane helix</keyword>
<dbReference type="AlphaFoldDB" id="A0A7R9KVG9"/>
<evidence type="ECO:0000256" key="6">
    <source>
        <dbReference type="ARBA" id="ARBA00023136"/>
    </source>
</evidence>
<dbReference type="GO" id="GO:0030322">
    <property type="term" value="P:stabilization of membrane potential"/>
    <property type="evidence" value="ECO:0007669"/>
    <property type="project" value="TreeGrafter"/>
</dbReference>
<gene>
    <name evidence="11" type="ORF">OSB1V03_LOCUS10608</name>
</gene>
<feature type="transmembrane region" description="Helical" evidence="9">
    <location>
        <begin position="172"/>
        <end position="190"/>
    </location>
</feature>
<keyword evidence="7" id="KW-0407">Ion channel</keyword>
<evidence type="ECO:0000259" key="10">
    <source>
        <dbReference type="Pfam" id="PF07885"/>
    </source>
</evidence>
<dbReference type="GO" id="GO:0005886">
    <property type="term" value="C:plasma membrane"/>
    <property type="evidence" value="ECO:0007669"/>
    <property type="project" value="TreeGrafter"/>
</dbReference>
<keyword evidence="12" id="KW-1185">Reference proteome</keyword>
<feature type="domain" description="Potassium channel" evidence="10">
    <location>
        <begin position="168"/>
        <end position="227"/>
    </location>
</feature>
<keyword evidence="5" id="KW-0406">Ion transport</keyword>
<keyword evidence="2" id="KW-0813">Transport</keyword>
<proteinExistence type="predicted"/>
<sequence length="354" mass="40004">MAKRFAIKSGEFLRINASDIPAGLLVLDPRHFTGHLMTTDTKSKVVSIFVYLKKLSEKWFSHILLLICLILYACIGAWIFESVEGGHELQQNAIVRELRAPLNNMTDRLSKQLWNERLRYPLPDGNSSPLEVDSRWDRAVTKMLSQFEVQVTTTCKRGLQRGISHDQETSRWTFMGGLFFSMTVFTTIGYGDNPPKTRTGQAFTMVYAFIGIPLLLMVLADMGSIFTRGIKFIFKYIRRLYYTKSLRRVRRVGRSVGNMGRRATLHNIKYMDTAVGAINRGIAYIPYVPKSSKDNNENQNDKSIGLTKSPAVVFKNPGKKGPFIVRTDPTPPQTATASTPPVTPLPEDFLDIDD</sequence>
<dbReference type="GO" id="GO:0022841">
    <property type="term" value="F:potassium ion leak channel activity"/>
    <property type="evidence" value="ECO:0007669"/>
    <property type="project" value="TreeGrafter"/>
</dbReference>
<accession>A0A7R9KVG9</accession>
<dbReference type="EMBL" id="CAJPIZ010007830">
    <property type="protein sequence ID" value="CAG2110625.1"/>
    <property type="molecule type" value="Genomic_DNA"/>
</dbReference>
<evidence type="ECO:0000256" key="1">
    <source>
        <dbReference type="ARBA" id="ARBA00004141"/>
    </source>
</evidence>